<reference evidence="2 3" key="1">
    <citation type="journal article" date="2021" name="ISME Commun">
        <title>Automated analysis of genomic sequences facilitates high-throughput and comprehensive description of bacteria.</title>
        <authorList>
            <person name="Hitch T.C.A."/>
        </authorList>
    </citation>
    <scope>NUCLEOTIDE SEQUENCE [LARGE SCALE GENOMIC DNA]</scope>
    <source>
        <strain evidence="2 3">Sanger_02</strain>
    </source>
</reference>
<organism evidence="2 3">
    <name type="scientific">Dorea ammoniilytica</name>
    <dbReference type="NCBI Taxonomy" id="2981788"/>
    <lineage>
        <taxon>Bacteria</taxon>
        <taxon>Bacillati</taxon>
        <taxon>Bacillota</taxon>
        <taxon>Clostridia</taxon>
        <taxon>Lachnospirales</taxon>
        <taxon>Lachnospiraceae</taxon>
        <taxon>Dorea</taxon>
    </lineage>
</organism>
<keyword evidence="3" id="KW-1185">Reference proteome</keyword>
<proteinExistence type="predicted"/>
<feature type="compositionally biased region" description="Basic and acidic residues" evidence="1">
    <location>
        <begin position="117"/>
        <end position="131"/>
    </location>
</feature>
<dbReference type="Proteomes" id="UP001207605">
    <property type="component" value="Unassembled WGS sequence"/>
</dbReference>
<comment type="caution">
    <text evidence="2">The sequence shown here is derived from an EMBL/GenBank/DDBJ whole genome shotgun (WGS) entry which is preliminary data.</text>
</comment>
<evidence type="ECO:0000313" key="2">
    <source>
        <dbReference type="EMBL" id="MCU6700843.1"/>
    </source>
</evidence>
<gene>
    <name evidence="2" type="ORF">OCV65_11440</name>
</gene>
<accession>A0ABT2S8P2</accession>
<feature type="region of interest" description="Disordered" evidence="1">
    <location>
        <begin position="112"/>
        <end position="131"/>
    </location>
</feature>
<name>A0ABT2S8P2_9FIRM</name>
<protein>
    <submittedName>
        <fullName evidence="2">Uncharacterized protein</fullName>
    </submittedName>
</protein>
<sequence>MGNIVKTAKCRFCGQMTQIEADEELTAAQAEEQATMTCNCTDAVEYQKEKQRKEKAMQNVAALFGEAATPDKRCGEGIVKILKAAVEKIYTGGLAKVTLNLRGGVKASISQNSKGEINVERTETKKQKLTE</sequence>
<evidence type="ECO:0000313" key="3">
    <source>
        <dbReference type="Proteomes" id="UP001207605"/>
    </source>
</evidence>
<dbReference type="RefSeq" id="WP_262582178.1">
    <property type="nucleotide sequence ID" value="NZ_JAOQJV010000019.1"/>
</dbReference>
<dbReference type="EMBL" id="JAOQJV010000019">
    <property type="protein sequence ID" value="MCU6700843.1"/>
    <property type="molecule type" value="Genomic_DNA"/>
</dbReference>
<evidence type="ECO:0000256" key="1">
    <source>
        <dbReference type="SAM" id="MobiDB-lite"/>
    </source>
</evidence>